<accession>A0A1H2IT64</accession>
<reference evidence="2" key="1">
    <citation type="submission" date="2016-10" db="EMBL/GenBank/DDBJ databases">
        <authorList>
            <person name="Varghese N."/>
            <person name="Submissions S."/>
        </authorList>
    </citation>
    <scope>NUCLEOTIDE SEQUENCE [LARGE SCALE GENOMIC DNA]</scope>
    <source>
        <strain evidence="2">DSM 45079</strain>
    </source>
</reference>
<dbReference type="Gene3D" id="1.20.120.330">
    <property type="entry name" value="Nucleotidyltransferases domain 2"/>
    <property type="match status" value="1"/>
</dbReference>
<keyword evidence="2" id="KW-1185">Reference proteome</keyword>
<sequence>MATAEQRNHARSYLKKSMEYLESAEANVVAERYTPAAGDAIHAGISAKDAIVTVLTGSTGKSRDHAAAAKELRQALARRSEAATAERALRELIAAKGDVEYGTNVVTATRAEPLVRRARTLVELAIAIVRLGS</sequence>
<organism evidence="1 2">
    <name type="scientific">Jiangella alkaliphila</name>
    <dbReference type="NCBI Taxonomy" id="419479"/>
    <lineage>
        <taxon>Bacteria</taxon>
        <taxon>Bacillati</taxon>
        <taxon>Actinomycetota</taxon>
        <taxon>Actinomycetes</taxon>
        <taxon>Jiangellales</taxon>
        <taxon>Jiangellaceae</taxon>
        <taxon>Jiangella</taxon>
    </lineage>
</organism>
<dbReference type="EMBL" id="LT629791">
    <property type="protein sequence ID" value="SDU47357.1"/>
    <property type="molecule type" value="Genomic_DNA"/>
</dbReference>
<dbReference type="STRING" id="419479.SAMN04488563_1991"/>
<name>A0A1H2IT64_9ACTN</name>
<dbReference type="AlphaFoldDB" id="A0A1H2IT64"/>
<evidence type="ECO:0000313" key="2">
    <source>
        <dbReference type="Proteomes" id="UP000182977"/>
    </source>
</evidence>
<evidence type="ECO:0000313" key="1">
    <source>
        <dbReference type="EMBL" id="SDU47357.1"/>
    </source>
</evidence>
<protein>
    <recommendedName>
        <fullName evidence="3">HEPN domain-containing protein</fullName>
    </recommendedName>
</protein>
<evidence type="ECO:0008006" key="3">
    <source>
        <dbReference type="Google" id="ProtNLM"/>
    </source>
</evidence>
<dbReference type="OrthoDB" id="3785800at2"/>
<proteinExistence type="predicted"/>
<gene>
    <name evidence="1" type="ORF">SAMN04488563_1991</name>
</gene>
<dbReference type="RefSeq" id="WP_046770320.1">
    <property type="nucleotide sequence ID" value="NZ_LBMC01000019.1"/>
</dbReference>
<dbReference type="Proteomes" id="UP000182977">
    <property type="component" value="Chromosome I"/>
</dbReference>